<proteinExistence type="predicted"/>
<dbReference type="RefSeq" id="WP_274148972.1">
    <property type="nucleotide sequence ID" value="NZ_CP117811.1"/>
</dbReference>
<gene>
    <name evidence="2" type="ORF">PQO03_06815</name>
</gene>
<name>A0ABY7VRB4_9BACT</name>
<dbReference type="EMBL" id="CP117811">
    <property type="protein sequence ID" value="WDE95427.1"/>
    <property type="molecule type" value="Genomic_DNA"/>
</dbReference>
<feature type="chain" id="PRO_5045583812" description="DUF3568 family protein" evidence="1">
    <location>
        <begin position="26"/>
        <end position="127"/>
    </location>
</feature>
<evidence type="ECO:0008006" key="4">
    <source>
        <dbReference type="Google" id="ProtNLM"/>
    </source>
</evidence>
<sequence length="127" mass="14316">MIKNFLLFTLLAALSFSCVQTPANLKDENGQYMARNGNINIHLDKQAKDLFYPSLQYLADDLGAQITHSSKTSLSIKGKFGKGYEVSLELEQKLDNVCEIRIYSTRHKRPDNQLSDKVAAELLPLLQ</sequence>
<dbReference type="Proteomes" id="UP001214250">
    <property type="component" value="Chromosome 1"/>
</dbReference>
<reference evidence="2 3" key="1">
    <citation type="submission" date="2023-02" db="EMBL/GenBank/DDBJ databases">
        <title>Genome sequence of Lentisphaera profundi SAORIC-696.</title>
        <authorList>
            <person name="Kim e."/>
            <person name="Cho J.-C."/>
            <person name="Choi A."/>
            <person name="Kang I."/>
        </authorList>
    </citation>
    <scope>NUCLEOTIDE SEQUENCE [LARGE SCALE GENOMIC DNA]</scope>
    <source>
        <strain evidence="2 3">SAORIC-696</strain>
    </source>
</reference>
<keyword evidence="1" id="KW-0732">Signal</keyword>
<dbReference type="PROSITE" id="PS51257">
    <property type="entry name" value="PROKAR_LIPOPROTEIN"/>
    <property type="match status" value="1"/>
</dbReference>
<protein>
    <recommendedName>
        <fullName evidence="4">DUF3568 family protein</fullName>
    </recommendedName>
</protein>
<evidence type="ECO:0000313" key="2">
    <source>
        <dbReference type="EMBL" id="WDE95427.1"/>
    </source>
</evidence>
<keyword evidence="3" id="KW-1185">Reference proteome</keyword>
<feature type="signal peptide" evidence="1">
    <location>
        <begin position="1"/>
        <end position="25"/>
    </location>
</feature>
<evidence type="ECO:0000256" key="1">
    <source>
        <dbReference type="SAM" id="SignalP"/>
    </source>
</evidence>
<accession>A0ABY7VRB4</accession>
<evidence type="ECO:0000313" key="3">
    <source>
        <dbReference type="Proteomes" id="UP001214250"/>
    </source>
</evidence>
<organism evidence="2 3">
    <name type="scientific">Lentisphaera profundi</name>
    <dbReference type="NCBI Taxonomy" id="1658616"/>
    <lineage>
        <taxon>Bacteria</taxon>
        <taxon>Pseudomonadati</taxon>
        <taxon>Lentisphaerota</taxon>
        <taxon>Lentisphaeria</taxon>
        <taxon>Lentisphaerales</taxon>
        <taxon>Lentisphaeraceae</taxon>
        <taxon>Lentisphaera</taxon>
    </lineage>
</organism>